<dbReference type="Gene3D" id="3.40.50.10540">
    <property type="entry name" value="Crotonobetainyl-coa:carnitine coa-transferase, domain 1"/>
    <property type="match status" value="1"/>
</dbReference>
<dbReference type="EMBL" id="JANJOU010000027">
    <property type="protein sequence ID" value="MCR0984999.1"/>
    <property type="molecule type" value="Genomic_DNA"/>
</dbReference>
<dbReference type="PANTHER" id="PTHR48207:SF4">
    <property type="entry name" value="BLL6097 PROTEIN"/>
    <property type="match status" value="1"/>
</dbReference>
<dbReference type="GO" id="GO:0016740">
    <property type="term" value="F:transferase activity"/>
    <property type="evidence" value="ECO:0007669"/>
    <property type="project" value="UniProtKB-KW"/>
</dbReference>
<keyword evidence="4" id="KW-1185">Reference proteome</keyword>
<gene>
    <name evidence="3" type="ORF">NRP21_23370</name>
</gene>
<dbReference type="Gene3D" id="3.30.1540.10">
    <property type="entry name" value="formyl-coa transferase, domain 3"/>
    <property type="match status" value="1"/>
</dbReference>
<feature type="region of interest" description="Disordered" evidence="2">
    <location>
        <begin position="403"/>
        <end position="424"/>
    </location>
</feature>
<dbReference type="Pfam" id="PF02515">
    <property type="entry name" value="CoA_transf_3"/>
    <property type="match status" value="1"/>
</dbReference>
<evidence type="ECO:0000256" key="2">
    <source>
        <dbReference type="SAM" id="MobiDB-lite"/>
    </source>
</evidence>
<dbReference type="RefSeq" id="WP_257718651.1">
    <property type="nucleotide sequence ID" value="NZ_JANJOU010000027.1"/>
</dbReference>
<dbReference type="InterPro" id="IPR050483">
    <property type="entry name" value="CoA-transferase_III_domain"/>
</dbReference>
<comment type="caution">
    <text evidence="3">The sequence shown here is derived from an EMBL/GenBank/DDBJ whole genome shotgun (WGS) entry which is preliminary data.</text>
</comment>
<evidence type="ECO:0000256" key="1">
    <source>
        <dbReference type="ARBA" id="ARBA00022679"/>
    </source>
</evidence>
<evidence type="ECO:0000313" key="3">
    <source>
        <dbReference type="EMBL" id="MCR0984999.1"/>
    </source>
</evidence>
<keyword evidence="1 3" id="KW-0808">Transferase</keyword>
<dbReference type="InterPro" id="IPR023606">
    <property type="entry name" value="CoA-Trfase_III_dom_1_sf"/>
</dbReference>
<protein>
    <submittedName>
        <fullName evidence="3">CoA transferase</fullName>
    </submittedName>
</protein>
<name>A0ABT1XBB9_9PROT</name>
<dbReference type="InterPro" id="IPR044855">
    <property type="entry name" value="CoA-Trfase_III_dom3_sf"/>
</dbReference>
<sequence>MHEAHQPLQDVRVLELAQIMAGPTCGLMLADLGADVVKVERFPGGDDARGFKGAAPGTEDGLPPGFMILNRGKRSVALDLKRPEGIAALHRLVMEADVLTENFRPGTMERLGIGYEDLRRINPRLIFCSVTGYGGQGPLVGRGGFDLILQAFAGLISVTGEPGRRPVKPGVSIADINAGILAAFGIMAAYIHRLRTGEGQRVETSLLQAAMQQTYWFAAAWFATGAVPGPMGTAHPLVAPYETFPCADGELAIGGANESNWRRLAELLGHPEWLDDPRFQSSGERLANRDVLSELIGGVTRARSRAEWEVLLVDAGIPVGPVQTIGEALDHPQAAAVGMVTDVGHPSGGTMRALGFPINLDSRNIAADRPPPRLGEHTAEVLAEAGLTELEISELLRCRAAFAPSPPSGTAGAHAQEVAMTSKE</sequence>
<accession>A0ABT1XBB9</accession>
<evidence type="ECO:0000313" key="4">
    <source>
        <dbReference type="Proteomes" id="UP001524642"/>
    </source>
</evidence>
<proteinExistence type="predicted"/>
<dbReference type="InterPro" id="IPR003673">
    <property type="entry name" value="CoA-Trfase_fam_III"/>
</dbReference>
<dbReference type="SUPFAM" id="SSF89796">
    <property type="entry name" value="CoA-transferase family III (CaiB/BaiF)"/>
    <property type="match status" value="1"/>
</dbReference>
<dbReference type="PANTHER" id="PTHR48207">
    <property type="entry name" value="SUCCINATE--HYDROXYMETHYLGLUTARATE COA-TRANSFERASE"/>
    <property type="match status" value="1"/>
</dbReference>
<reference evidence="3 4" key="1">
    <citation type="submission" date="2022-06" db="EMBL/GenBank/DDBJ databases">
        <title>Roseomonas CN29.</title>
        <authorList>
            <person name="Cheng Y."/>
            <person name="He X."/>
        </authorList>
    </citation>
    <scope>NUCLEOTIDE SEQUENCE [LARGE SCALE GENOMIC DNA]</scope>
    <source>
        <strain evidence="3 4">CN29</strain>
    </source>
</reference>
<organism evidence="3 4">
    <name type="scientific">Roseomonas populi</name>
    <dbReference type="NCBI Taxonomy" id="3121582"/>
    <lineage>
        <taxon>Bacteria</taxon>
        <taxon>Pseudomonadati</taxon>
        <taxon>Pseudomonadota</taxon>
        <taxon>Alphaproteobacteria</taxon>
        <taxon>Acetobacterales</taxon>
        <taxon>Roseomonadaceae</taxon>
        <taxon>Roseomonas</taxon>
    </lineage>
</organism>
<dbReference type="Proteomes" id="UP001524642">
    <property type="component" value="Unassembled WGS sequence"/>
</dbReference>